<dbReference type="PANTHER" id="PTHR31479">
    <property type="entry name" value="ALPHA/BETA-HYDROLASES SUPERFAMILY PROTEIN"/>
    <property type="match status" value="1"/>
</dbReference>
<evidence type="ECO:0000313" key="2">
    <source>
        <dbReference type="Proteomes" id="UP000000763"/>
    </source>
</evidence>
<dbReference type="PANTHER" id="PTHR31479:SF25">
    <property type="entry name" value="OS07G0527900 PROTEIN"/>
    <property type="match status" value="1"/>
</dbReference>
<protein>
    <submittedName>
        <fullName evidence="1">Os07g0527900 protein</fullName>
    </submittedName>
</protein>
<dbReference type="Proteomes" id="UP000000763">
    <property type="component" value="Chromosome 7"/>
</dbReference>
<dbReference type="Gene3D" id="3.40.50.1820">
    <property type="entry name" value="alpha/beta hydrolase"/>
    <property type="match status" value="1"/>
</dbReference>
<sequence>MASSSDVDLADSGPVHMMAKNDCTGSSGIVIDWDKEEHRHCVAACLVKGVMVMMKDRSNPLAPAWWKSFGFRCRNVIKDDSWVSIDMDASDQGSSDSGRDDEIFGATYEYEPPARLPRHPSAPSYVVAFRGTIPTNLGDLIHDIKIVYNTFSNSNRCDITHDEVEGLLQGGANSCTMWLAGHSLGASQALDVGRSMAEKGFNLPTFLFNPPQVSPAPAIYLLRPNEKAKMHLYATSSLLKVGLSKIVKSHEEHMEDLFKQLYVHDSDPICQGYVDYFEQRQLVQERFPSIGMSAMKLSYRDMFFSALNKDKERSHLLPSALLWENSRMDNDVENHPSKCTLLRKANRLKKRVLKAHSLEQWWKPDNELSLTKTQYNCPSA</sequence>
<name>Q0D5X3_ORYSJ</name>
<accession>Q0D5X3</accession>
<dbReference type="SUPFAM" id="SSF53474">
    <property type="entry name" value="alpha/beta-Hydrolases"/>
    <property type="match status" value="1"/>
</dbReference>
<proteinExistence type="predicted"/>
<evidence type="ECO:0000313" key="1">
    <source>
        <dbReference type="EMBL" id="BAF21750.1"/>
    </source>
</evidence>
<dbReference type="KEGG" id="dosa:Os07g0527900"/>
<dbReference type="InterPro" id="IPR029058">
    <property type="entry name" value="AB_hydrolase_fold"/>
</dbReference>
<reference evidence="1 2" key="1">
    <citation type="journal article" date="2005" name="Nature">
        <title>The map-based sequence of the rice genome.</title>
        <authorList>
            <consortium name="International rice genome sequencing project (IRGSP)"/>
            <person name="Matsumoto T."/>
            <person name="Wu J."/>
            <person name="Kanamori H."/>
            <person name="Katayose Y."/>
            <person name="Fujisawa M."/>
            <person name="Namiki N."/>
            <person name="Mizuno H."/>
            <person name="Yamamoto K."/>
            <person name="Antonio B.A."/>
            <person name="Baba T."/>
            <person name="Sakata K."/>
            <person name="Nagamura Y."/>
            <person name="Aoki H."/>
            <person name="Arikawa K."/>
            <person name="Arita K."/>
            <person name="Bito T."/>
            <person name="Chiden Y."/>
            <person name="Fujitsuka N."/>
            <person name="Fukunaka R."/>
            <person name="Hamada M."/>
            <person name="Harada C."/>
            <person name="Hayashi A."/>
            <person name="Hijishita S."/>
            <person name="Honda M."/>
            <person name="Hosokawa S."/>
            <person name="Ichikawa Y."/>
            <person name="Idonuma A."/>
            <person name="Iijima M."/>
            <person name="Ikeda M."/>
            <person name="Ikeno M."/>
            <person name="Ito K."/>
            <person name="Ito S."/>
            <person name="Ito T."/>
            <person name="Ito Y."/>
            <person name="Ito Y."/>
            <person name="Iwabuchi A."/>
            <person name="Kamiya K."/>
            <person name="Karasawa W."/>
            <person name="Kurita K."/>
            <person name="Katagiri S."/>
            <person name="Kikuta A."/>
            <person name="Kobayashi H."/>
            <person name="Kobayashi N."/>
            <person name="Machita K."/>
            <person name="Maehara T."/>
            <person name="Masukawa M."/>
            <person name="Mizubayashi T."/>
            <person name="Mukai Y."/>
            <person name="Nagasaki H."/>
            <person name="Nagata Y."/>
            <person name="Naito S."/>
            <person name="Nakashima M."/>
            <person name="Nakama Y."/>
            <person name="Nakamichi Y."/>
            <person name="Nakamura M."/>
            <person name="Meguro A."/>
            <person name="Negishi M."/>
            <person name="Ohta I."/>
            <person name="Ohta T."/>
            <person name="Okamoto M."/>
            <person name="Ono N."/>
            <person name="Saji S."/>
            <person name="Sakaguchi M."/>
            <person name="Sakai K."/>
            <person name="Shibata M."/>
            <person name="Shimokawa T."/>
            <person name="Song J."/>
            <person name="Takazaki Y."/>
            <person name="Terasawa K."/>
            <person name="Tsugane M."/>
            <person name="Tsuji K."/>
            <person name="Ueda S."/>
            <person name="Waki K."/>
            <person name="Yamagata H."/>
            <person name="Yamamoto M."/>
            <person name="Yamamoto S."/>
            <person name="Yamane H."/>
            <person name="Yoshiki S."/>
            <person name="Yoshihara R."/>
            <person name="Yukawa K."/>
            <person name="Zhong H."/>
            <person name="Yano M."/>
            <person name="Yuan Q."/>
            <person name="Ouyang S."/>
            <person name="Liu J."/>
            <person name="Jones K.M."/>
            <person name="Gansberger K."/>
            <person name="Moffat K."/>
            <person name="Hill J."/>
            <person name="Bera J."/>
            <person name="Fadrosh D."/>
            <person name="Jin S."/>
            <person name="Johri S."/>
            <person name="Kim M."/>
            <person name="Overton L."/>
            <person name="Reardon M."/>
            <person name="Tsitrin T."/>
            <person name="Vuong H."/>
            <person name="Weaver B."/>
            <person name="Ciecko A."/>
            <person name="Tallon L."/>
            <person name="Jackson J."/>
            <person name="Pai G."/>
            <person name="Aken S.V."/>
            <person name="Utterback T."/>
            <person name="Reidmuller S."/>
            <person name="Feldblyum T."/>
            <person name="Hsiao J."/>
            <person name="Zismann V."/>
            <person name="Iobst S."/>
            <person name="de Vazeille A.R."/>
            <person name="Buell C.R."/>
            <person name="Ying K."/>
            <person name="Li Y."/>
            <person name="Lu T."/>
            <person name="Huang Y."/>
            <person name="Zhao Q."/>
            <person name="Feng Q."/>
            <person name="Zhang L."/>
            <person name="Zhu J."/>
            <person name="Weng Q."/>
            <person name="Mu J."/>
            <person name="Lu Y."/>
            <person name="Fan D."/>
            <person name="Liu Y."/>
            <person name="Guan J."/>
            <person name="Zhang Y."/>
            <person name="Yu S."/>
            <person name="Liu X."/>
            <person name="Zhang Y."/>
            <person name="Hong G."/>
            <person name="Han B."/>
            <person name="Choisne N."/>
            <person name="Demange N."/>
            <person name="Orjeda G."/>
            <person name="Samain S."/>
            <person name="Cattolico L."/>
            <person name="Pelletier E."/>
            <person name="Couloux A."/>
            <person name="Segurens B."/>
            <person name="Wincker P."/>
            <person name="D'Hont A."/>
            <person name="Scarpelli C."/>
            <person name="Weissenbach J."/>
            <person name="Salanoubat M."/>
            <person name="Quetier F."/>
            <person name="Yu Y."/>
            <person name="Kim H.R."/>
            <person name="Rambo T."/>
            <person name="Currie J."/>
            <person name="Collura K."/>
            <person name="Luo M."/>
            <person name="Yang T."/>
            <person name="Ammiraju J.S.S."/>
            <person name="Engler F."/>
            <person name="Soderlund C."/>
            <person name="Wing R.A."/>
            <person name="Palmer L.E."/>
            <person name="de la Bastide M."/>
            <person name="Spiegel L."/>
            <person name="Nascimento L."/>
            <person name="Zutavern T."/>
            <person name="O'Shaughnessy A."/>
            <person name="Dike S."/>
            <person name="Dedhia N."/>
            <person name="Preston R."/>
            <person name="Balija V."/>
            <person name="McCombie W.R."/>
            <person name="Chow T."/>
            <person name="Chen H."/>
            <person name="Chung M."/>
            <person name="Chen C."/>
            <person name="Shaw J."/>
            <person name="Wu H."/>
            <person name="Hsiao K."/>
            <person name="Chao Y."/>
            <person name="Chu M."/>
            <person name="Cheng C."/>
            <person name="Hour A."/>
            <person name="Lee P."/>
            <person name="Lin S."/>
            <person name="Lin Y."/>
            <person name="Liou J."/>
            <person name="Liu S."/>
            <person name="Hsing Y."/>
            <person name="Raghuvanshi S."/>
            <person name="Mohanty A."/>
            <person name="Bharti A.K."/>
            <person name="Gaur A."/>
            <person name="Gupta V."/>
            <person name="Kumar D."/>
            <person name="Ravi V."/>
            <person name="Vij S."/>
            <person name="Kapur A."/>
            <person name="Khurana P."/>
            <person name="Khurana P."/>
            <person name="Khurana J.P."/>
            <person name="Tyagi A.K."/>
            <person name="Gaikwad K."/>
            <person name="Singh A."/>
            <person name="Dalal V."/>
            <person name="Srivastava S."/>
            <person name="Dixit A."/>
            <person name="Pal A.K."/>
            <person name="Ghazi I.A."/>
            <person name="Yadav M."/>
            <person name="Pandit A."/>
            <person name="Bhargava A."/>
            <person name="Sureshbabu K."/>
            <person name="Batra K."/>
            <person name="Sharma T.R."/>
            <person name="Mohapatra T."/>
            <person name="Singh N.K."/>
            <person name="Messing J."/>
            <person name="Nelson A.B."/>
            <person name="Fuks G."/>
            <person name="Kavchok S."/>
            <person name="Keizer G."/>
            <person name="Linton E."/>
            <person name="Llaca V."/>
            <person name="Song R."/>
            <person name="Tanyolac B."/>
            <person name="Young S."/>
            <person name="Ho-Il K."/>
            <person name="Hahn J.H."/>
            <person name="Sangsakoo G."/>
            <person name="Vanavichit A."/>
            <person name="de Mattos Luiz.A.T."/>
            <person name="Zimmer P.D."/>
            <person name="Malone G."/>
            <person name="Dellagostin O."/>
            <person name="de Oliveira A.C."/>
            <person name="Bevan M."/>
            <person name="Bancroft I."/>
            <person name="Minx P."/>
            <person name="Cordum H."/>
            <person name="Wilson R."/>
            <person name="Cheng Z."/>
            <person name="Jin W."/>
            <person name="Jiang J."/>
            <person name="Leong S.A."/>
            <person name="Iwama H."/>
            <person name="Gojobori T."/>
            <person name="Itoh T."/>
            <person name="Niimura Y."/>
            <person name="Fujii Y."/>
            <person name="Habara T."/>
            <person name="Sakai H."/>
            <person name="Sato Y."/>
            <person name="Wilson G."/>
            <person name="Kumar K."/>
            <person name="McCouch S."/>
            <person name="Juretic N."/>
            <person name="Hoen D."/>
            <person name="Wright S."/>
            <person name="Bruskiewich R."/>
            <person name="Bureau T."/>
            <person name="Miyao A."/>
            <person name="Hirochika H."/>
            <person name="Nishikawa T."/>
            <person name="Kadowaki K."/>
            <person name="Sugiura M."/>
            <person name="Burr B."/>
            <person name="Sasaki T."/>
        </authorList>
    </citation>
    <scope>NUCLEOTIDE SEQUENCE [LARGE SCALE GENOMIC DNA]</scope>
    <source>
        <strain evidence="2">cv. Nipponbare</strain>
    </source>
</reference>
<dbReference type="EMBL" id="AP008213">
    <property type="protein sequence ID" value="BAF21750.1"/>
    <property type="molecule type" value="Genomic_DNA"/>
</dbReference>
<dbReference type="AlphaFoldDB" id="Q0D5X3"/>
<gene>
    <name evidence="1" type="ordered locus">Os07g0527900</name>
</gene>
<reference evidence="2" key="2">
    <citation type="journal article" date="2008" name="Nucleic Acids Res.">
        <title>The rice annotation project database (RAP-DB): 2008 update.</title>
        <authorList>
            <consortium name="The rice annotation project (RAP)"/>
        </authorList>
    </citation>
    <scope>GENOME REANNOTATION</scope>
    <source>
        <strain evidence="2">cv. Nipponbare</strain>
    </source>
</reference>
<organism evidence="1 2">
    <name type="scientific">Oryza sativa subsp. japonica</name>
    <name type="common">Rice</name>
    <dbReference type="NCBI Taxonomy" id="39947"/>
    <lineage>
        <taxon>Eukaryota</taxon>
        <taxon>Viridiplantae</taxon>
        <taxon>Streptophyta</taxon>
        <taxon>Embryophyta</taxon>
        <taxon>Tracheophyta</taxon>
        <taxon>Spermatophyta</taxon>
        <taxon>Magnoliopsida</taxon>
        <taxon>Liliopsida</taxon>
        <taxon>Poales</taxon>
        <taxon>Poaceae</taxon>
        <taxon>BOP clade</taxon>
        <taxon>Oryzoideae</taxon>
        <taxon>Oryzeae</taxon>
        <taxon>Oryzinae</taxon>
        <taxon>Oryza</taxon>
        <taxon>Oryza sativa</taxon>
    </lineage>
</organism>